<evidence type="ECO:0000313" key="3">
    <source>
        <dbReference type="Proteomes" id="UP001180754"/>
    </source>
</evidence>
<keyword evidence="1" id="KW-1133">Transmembrane helix</keyword>
<keyword evidence="1" id="KW-0812">Transmembrane</keyword>
<gene>
    <name evidence="2" type="ORF">RND15_13080</name>
</gene>
<name>A0ABU2XFF3_9ACTN</name>
<organism evidence="2 3">
    <name type="scientific">Streptomyces lonegramiae</name>
    <dbReference type="NCBI Taxonomy" id="3075524"/>
    <lineage>
        <taxon>Bacteria</taxon>
        <taxon>Bacillati</taxon>
        <taxon>Actinomycetota</taxon>
        <taxon>Actinomycetes</taxon>
        <taxon>Kitasatosporales</taxon>
        <taxon>Streptomycetaceae</taxon>
        <taxon>Streptomyces</taxon>
    </lineage>
</organism>
<dbReference type="EMBL" id="JAVRFD010000005">
    <property type="protein sequence ID" value="MDT0543643.1"/>
    <property type="molecule type" value="Genomic_DNA"/>
</dbReference>
<evidence type="ECO:0000256" key="1">
    <source>
        <dbReference type="SAM" id="Phobius"/>
    </source>
</evidence>
<proteinExistence type="predicted"/>
<keyword evidence="3" id="KW-1185">Reference proteome</keyword>
<comment type="caution">
    <text evidence="2">The sequence shown here is derived from an EMBL/GenBank/DDBJ whole genome shotgun (WGS) entry which is preliminary data.</text>
</comment>
<evidence type="ECO:0000313" key="2">
    <source>
        <dbReference type="EMBL" id="MDT0543643.1"/>
    </source>
</evidence>
<reference evidence="2" key="1">
    <citation type="submission" date="2024-05" db="EMBL/GenBank/DDBJ databases">
        <title>30 novel species of actinomycetes from the DSMZ collection.</title>
        <authorList>
            <person name="Nouioui I."/>
        </authorList>
    </citation>
    <scope>NUCLEOTIDE SEQUENCE</scope>
    <source>
        <strain evidence="2">DSM 41529</strain>
    </source>
</reference>
<protein>
    <submittedName>
        <fullName evidence="2">Uncharacterized protein</fullName>
    </submittedName>
</protein>
<accession>A0ABU2XFF3</accession>
<sequence length="98" mass="10199">MAVHVLQRKGPTRLPRWIPVSAAWIGSGSLFAWSGWKLAFTLYLMLARPADASLPEDLAAAALLHAAALAAGATLARALARGAGQGCRAGPDTPRVQV</sequence>
<dbReference type="Proteomes" id="UP001180754">
    <property type="component" value="Unassembled WGS sequence"/>
</dbReference>
<feature type="transmembrane region" description="Helical" evidence="1">
    <location>
        <begin position="58"/>
        <end position="80"/>
    </location>
</feature>
<keyword evidence="1" id="KW-0472">Membrane</keyword>
<feature type="transmembrane region" description="Helical" evidence="1">
    <location>
        <begin position="21"/>
        <end position="46"/>
    </location>
</feature>
<dbReference type="RefSeq" id="WP_311724052.1">
    <property type="nucleotide sequence ID" value="NZ_JAVRFD010000005.1"/>
</dbReference>